<reference evidence="1 2" key="1">
    <citation type="submission" date="2016-10" db="EMBL/GenBank/DDBJ databases">
        <authorList>
            <person name="de Groot N.N."/>
        </authorList>
    </citation>
    <scope>NUCLEOTIDE SEQUENCE [LARGE SCALE GENOMIC DNA]</scope>
    <source>
        <strain evidence="1 2">ATCC 43154</strain>
    </source>
</reference>
<accession>A0A1I4N5I9</accession>
<sequence length="194" mass="21651">MKLEAQAVNTEDKVRKEVLLKVSFDANQTSDALDWEFLPNSRPAKGDHAGGILFQPGEMLHVEIDGLGSHTSGFRSFEVVDCCLLTNPQIIQIGAKLPLKYAEPSPFCGIDRAVYVLPNKFEVVSCKEPHPTRPHAHRVKQVWQGELEVAKPQGRWELSFIVTVRLDFGDVRPAELRVFSFDPESEVGDGTEPN</sequence>
<evidence type="ECO:0000313" key="2">
    <source>
        <dbReference type="Proteomes" id="UP000199470"/>
    </source>
</evidence>
<dbReference type="EMBL" id="FOTW01000012">
    <property type="protein sequence ID" value="SFM10586.1"/>
    <property type="molecule type" value="Genomic_DNA"/>
</dbReference>
<evidence type="ECO:0000313" key="1">
    <source>
        <dbReference type="EMBL" id="SFM10586.1"/>
    </source>
</evidence>
<dbReference type="Proteomes" id="UP000199470">
    <property type="component" value="Unassembled WGS sequence"/>
</dbReference>
<keyword evidence="2" id="KW-1185">Reference proteome</keyword>
<dbReference type="RefSeq" id="WP_093388277.1">
    <property type="nucleotide sequence ID" value="NZ_FOTW01000012.1"/>
</dbReference>
<dbReference type="OrthoDB" id="8701971at2"/>
<evidence type="ECO:0008006" key="3">
    <source>
        <dbReference type="Google" id="ProtNLM"/>
    </source>
</evidence>
<proteinExistence type="predicted"/>
<organism evidence="1 2">
    <name type="scientific">Rugamonas rubra</name>
    <dbReference type="NCBI Taxonomy" id="758825"/>
    <lineage>
        <taxon>Bacteria</taxon>
        <taxon>Pseudomonadati</taxon>
        <taxon>Pseudomonadota</taxon>
        <taxon>Betaproteobacteria</taxon>
        <taxon>Burkholderiales</taxon>
        <taxon>Oxalobacteraceae</taxon>
        <taxon>Telluria group</taxon>
        <taxon>Rugamonas</taxon>
    </lineage>
</organism>
<gene>
    <name evidence="1" type="ORF">SAMN02982985_02772</name>
</gene>
<name>A0A1I4N5I9_9BURK</name>
<dbReference type="AlphaFoldDB" id="A0A1I4N5I9"/>
<protein>
    <recommendedName>
        <fullName evidence="3">Inclusion body protein</fullName>
    </recommendedName>
</protein>
<dbReference type="STRING" id="758825.SAMN02982985_02772"/>